<evidence type="ECO:0000313" key="2">
    <source>
        <dbReference type="EMBL" id="CAE2288279.1"/>
    </source>
</evidence>
<reference evidence="2" key="1">
    <citation type="submission" date="2021-01" db="EMBL/GenBank/DDBJ databases">
        <authorList>
            <person name="Corre E."/>
            <person name="Pelletier E."/>
            <person name="Niang G."/>
            <person name="Scheremetjew M."/>
            <person name="Finn R."/>
            <person name="Kale V."/>
            <person name="Holt S."/>
            <person name="Cochrane G."/>
            <person name="Meng A."/>
            <person name="Brown T."/>
            <person name="Cohen L."/>
        </authorList>
    </citation>
    <scope>NUCLEOTIDE SEQUENCE</scope>
    <source>
        <strain evidence="2">CCMP 2712</strain>
    </source>
</reference>
<feature type="region of interest" description="Disordered" evidence="1">
    <location>
        <begin position="80"/>
        <end position="109"/>
    </location>
</feature>
<name>A0A7S4NGY2_GUITH</name>
<proteinExistence type="predicted"/>
<feature type="compositionally biased region" description="Low complexity" evidence="1">
    <location>
        <begin position="375"/>
        <end position="385"/>
    </location>
</feature>
<protein>
    <submittedName>
        <fullName evidence="2">Uncharacterized protein</fullName>
    </submittedName>
</protein>
<feature type="compositionally biased region" description="Polar residues" evidence="1">
    <location>
        <begin position="419"/>
        <end position="433"/>
    </location>
</feature>
<evidence type="ECO:0000256" key="1">
    <source>
        <dbReference type="SAM" id="MobiDB-lite"/>
    </source>
</evidence>
<organism evidence="2">
    <name type="scientific">Guillardia theta</name>
    <name type="common">Cryptophyte</name>
    <name type="synonym">Cryptomonas phi</name>
    <dbReference type="NCBI Taxonomy" id="55529"/>
    <lineage>
        <taxon>Eukaryota</taxon>
        <taxon>Cryptophyceae</taxon>
        <taxon>Pyrenomonadales</taxon>
        <taxon>Geminigeraceae</taxon>
        <taxon>Guillardia</taxon>
    </lineage>
</organism>
<sequence length="440" mass="47606">MDAKGLMGVNQFSGANTQQDQQNKFATNSMPMDYFVNPLNIPIAGSRPFGVVTPDLNTNAVQAHQILDDKFVTNHRRDRMPNRDCASEAGSPCRSMSGSPTGRRCTSTSPIRRAIRTQKVASAPQPPSVDMMTCCVQLMASPGQPSARVTQALEAFAASVKAGQREEAMRAAKRSKGLLDGHTDELADTLAKIGVDDEEEDKKIGQSPIERHKLLAWRPPTNGKINIDVLKSKDGPSHSVNVKGAKSWSEFQEAVTQLVSAVRELVPDVEIKQNQARVALTKSSFHIGHCIDIGNLNIADDFAEVCTRKKKGAEAAVGKAAKTNGGLVLKLHKWNAKVMLHGNGRGDMWWPTSDLENMTEAYNALCAHLNISGHPSSPSSSVSSPLQHPLESDLMPPPQPLVRKGGSFKKKMSEEGQPLFSQGASNPVMQNQAFPGFKAT</sequence>
<feature type="compositionally biased region" description="Polar residues" evidence="1">
    <location>
        <begin position="94"/>
        <end position="109"/>
    </location>
</feature>
<dbReference type="AlphaFoldDB" id="A0A7S4NGY2"/>
<accession>A0A7S4NGY2</accession>
<feature type="region of interest" description="Disordered" evidence="1">
    <location>
        <begin position="374"/>
        <end position="440"/>
    </location>
</feature>
<gene>
    <name evidence="2" type="ORF">GTHE00462_LOCUS10590</name>
</gene>
<dbReference type="EMBL" id="HBKN01013588">
    <property type="protein sequence ID" value="CAE2288279.1"/>
    <property type="molecule type" value="Transcribed_RNA"/>
</dbReference>